<dbReference type="Pfam" id="PF13393">
    <property type="entry name" value="tRNA-synt_His"/>
    <property type="match status" value="2"/>
</dbReference>
<dbReference type="InterPro" id="IPR036621">
    <property type="entry name" value="Anticodon-bd_dom_sf"/>
</dbReference>
<feature type="binding site" evidence="6">
    <location>
        <position position="261"/>
    </location>
    <ligand>
        <name>L-histidine</name>
        <dbReference type="ChEBI" id="CHEBI:57595"/>
    </ligand>
</feature>
<dbReference type="GO" id="GO:0005524">
    <property type="term" value="F:ATP binding"/>
    <property type="evidence" value="ECO:0007669"/>
    <property type="project" value="UniProtKB-UniRule"/>
</dbReference>
<dbReference type="Gene3D" id="3.40.50.800">
    <property type="entry name" value="Anticodon-binding domain"/>
    <property type="match status" value="1"/>
</dbReference>
<organism evidence="8 9">
    <name type="scientific">Candidatus Giovannonibacteria bacterium RIFCSPHIGHO2_12_FULL_43_15</name>
    <dbReference type="NCBI Taxonomy" id="1798341"/>
    <lineage>
        <taxon>Bacteria</taxon>
        <taxon>Candidatus Giovannoniibacteriota</taxon>
    </lineage>
</organism>
<dbReference type="PROSITE" id="PS50862">
    <property type="entry name" value="AA_TRNA_LIGASE_II"/>
    <property type="match status" value="1"/>
</dbReference>
<dbReference type="GO" id="GO:0006427">
    <property type="term" value="P:histidyl-tRNA aminoacylation"/>
    <property type="evidence" value="ECO:0007669"/>
    <property type="project" value="UniProtKB-UniRule"/>
</dbReference>
<dbReference type="GO" id="GO:0004821">
    <property type="term" value="F:histidine-tRNA ligase activity"/>
    <property type="evidence" value="ECO:0007669"/>
    <property type="project" value="UniProtKB-UniRule"/>
</dbReference>
<dbReference type="Pfam" id="PF03129">
    <property type="entry name" value="HGTP_anticodon"/>
    <property type="match status" value="1"/>
</dbReference>
<accession>A0A1F5WQK3</accession>
<keyword evidence="3 5" id="KW-0030">Aminoacyl-tRNA synthetase</keyword>
<dbReference type="InterPro" id="IPR004516">
    <property type="entry name" value="HisRS/HisZ"/>
</dbReference>
<dbReference type="SUPFAM" id="SSF52954">
    <property type="entry name" value="Class II aaRS ABD-related"/>
    <property type="match status" value="1"/>
</dbReference>
<proteinExistence type="inferred from homology"/>
<dbReference type="InterPro" id="IPR006195">
    <property type="entry name" value="aa-tRNA-synth_II"/>
</dbReference>
<dbReference type="PIRSF" id="PIRSF001549">
    <property type="entry name" value="His-tRNA_synth"/>
    <property type="match status" value="1"/>
</dbReference>
<comment type="caution">
    <text evidence="8">The sequence shown here is derived from an EMBL/GenBank/DDBJ whole genome shotgun (WGS) entry which is preliminary data.</text>
</comment>
<keyword evidence="5" id="KW-0963">Cytoplasm</keyword>
<name>A0A1F5WQK3_9BACT</name>
<dbReference type="InterPro" id="IPR004154">
    <property type="entry name" value="Anticodon-bd"/>
</dbReference>
<evidence type="ECO:0000256" key="6">
    <source>
        <dbReference type="PIRSR" id="PIRSR001549-1"/>
    </source>
</evidence>
<evidence type="ECO:0000256" key="5">
    <source>
        <dbReference type="HAMAP-Rule" id="MF_00127"/>
    </source>
</evidence>
<sequence>MKIKKDSLQTPRGTRDLIGSELSIWKRVSDICEEISSYYGFQEIRTPHFEHSELFSASLGETSDVVEKQMYTFRTRGGDSLVLRPEATVPIVRAYFERGMQSWPQPVLLYENGSFFRHEAPQKGRYREFGQFDLEILGEDLAVAEATVIRVFGLILKELGIEASLELNTMGDKECRPVWRKELITYYRKHFEKLCKDCKRRFKENPIRLLDCKEQSCQEFKTKAPQMLEYVCDECKTHFKEVLEFMDALEIPYRLNQSLVRGFDYYTRTVFEFVGQVKTVKEDGTEEMKNLTVAAGGRYDNLGQVLAGKDLPGAGGGIGLDRVVSILSEGMDAENFYHFVKEEKPKVFLIQLGIAAKRKTLGLMEDFRKAKIPLAQSLSKDSIRGQLRLAAKLGVVYSLIMGQKEALDGSVIIRDMDSGMQETLPLTRAIERLKMKIK</sequence>
<dbReference type="InterPro" id="IPR045864">
    <property type="entry name" value="aa-tRNA-synth_II/BPL/LPL"/>
</dbReference>
<evidence type="ECO:0000313" key="9">
    <source>
        <dbReference type="Proteomes" id="UP000177723"/>
    </source>
</evidence>
<dbReference type="SUPFAM" id="SSF55681">
    <property type="entry name" value="Class II aaRS and biotin synthetases"/>
    <property type="match status" value="1"/>
</dbReference>
<comment type="similarity">
    <text evidence="1 5">Belongs to the class-II aminoacyl-tRNA synthetase family.</text>
</comment>
<dbReference type="Proteomes" id="UP000177723">
    <property type="component" value="Unassembled WGS sequence"/>
</dbReference>
<dbReference type="Gene3D" id="3.30.930.10">
    <property type="entry name" value="Bira Bifunctional Protein, Domain 2"/>
    <property type="match status" value="1"/>
</dbReference>
<feature type="binding site" evidence="6">
    <location>
        <position position="117"/>
    </location>
    <ligand>
        <name>L-histidine</name>
        <dbReference type="ChEBI" id="CHEBI:57595"/>
    </ligand>
</feature>
<protein>
    <recommendedName>
        <fullName evidence="5">Histidine--tRNA ligase</fullName>
        <ecNumber evidence="5">6.1.1.21</ecNumber>
    </recommendedName>
    <alternativeName>
        <fullName evidence="5">Histidyl-tRNA synthetase</fullName>
        <shortName evidence="5">HisRS</shortName>
    </alternativeName>
</protein>
<dbReference type="InterPro" id="IPR015807">
    <property type="entry name" value="His-tRNA-ligase"/>
</dbReference>
<dbReference type="GO" id="GO:0005737">
    <property type="term" value="C:cytoplasm"/>
    <property type="evidence" value="ECO:0007669"/>
    <property type="project" value="UniProtKB-SubCell"/>
</dbReference>
<feature type="binding site" evidence="6">
    <location>
        <position position="131"/>
    </location>
    <ligand>
        <name>L-histidine</name>
        <dbReference type="ChEBI" id="CHEBI:57595"/>
    </ligand>
</feature>
<evidence type="ECO:0000256" key="4">
    <source>
        <dbReference type="ARBA" id="ARBA00047639"/>
    </source>
</evidence>
<comment type="subcellular location">
    <subcellularLocation>
        <location evidence="5">Cytoplasm</location>
    </subcellularLocation>
</comment>
<feature type="binding site" evidence="6">
    <location>
        <position position="135"/>
    </location>
    <ligand>
        <name>L-histidine</name>
        <dbReference type="ChEBI" id="CHEBI:57595"/>
    </ligand>
</feature>
<evidence type="ECO:0000259" key="7">
    <source>
        <dbReference type="PROSITE" id="PS50862"/>
    </source>
</evidence>
<dbReference type="NCBIfam" id="TIGR00442">
    <property type="entry name" value="hisS"/>
    <property type="match status" value="1"/>
</dbReference>
<dbReference type="PANTHER" id="PTHR43707">
    <property type="entry name" value="HISTIDYL-TRNA SYNTHETASE"/>
    <property type="match status" value="1"/>
</dbReference>
<dbReference type="EMBL" id="MFHT01000008">
    <property type="protein sequence ID" value="OGF77939.1"/>
    <property type="molecule type" value="Genomic_DNA"/>
</dbReference>
<evidence type="ECO:0000256" key="1">
    <source>
        <dbReference type="ARBA" id="ARBA00008226"/>
    </source>
</evidence>
<feature type="binding site" evidence="6">
    <location>
        <begin position="265"/>
        <end position="266"/>
    </location>
    <ligand>
        <name>L-histidine</name>
        <dbReference type="ChEBI" id="CHEBI:57595"/>
    </ligand>
</feature>
<dbReference type="CDD" id="cd00773">
    <property type="entry name" value="HisRS-like_core"/>
    <property type="match status" value="1"/>
</dbReference>
<comment type="catalytic activity">
    <reaction evidence="4 5">
        <text>tRNA(His) + L-histidine + ATP = L-histidyl-tRNA(His) + AMP + diphosphate + H(+)</text>
        <dbReference type="Rhea" id="RHEA:17313"/>
        <dbReference type="Rhea" id="RHEA-COMP:9665"/>
        <dbReference type="Rhea" id="RHEA-COMP:9689"/>
        <dbReference type="ChEBI" id="CHEBI:15378"/>
        <dbReference type="ChEBI" id="CHEBI:30616"/>
        <dbReference type="ChEBI" id="CHEBI:33019"/>
        <dbReference type="ChEBI" id="CHEBI:57595"/>
        <dbReference type="ChEBI" id="CHEBI:78442"/>
        <dbReference type="ChEBI" id="CHEBI:78527"/>
        <dbReference type="ChEBI" id="CHEBI:456215"/>
        <dbReference type="EC" id="6.1.1.21"/>
    </reaction>
</comment>
<evidence type="ECO:0000256" key="3">
    <source>
        <dbReference type="ARBA" id="ARBA00023146"/>
    </source>
</evidence>
<dbReference type="EC" id="6.1.1.21" evidence="5"/>
<feature type="domain" description="Aminoacyl-transfer RNA synthetases class-II family profile" evidence="7">
    <location>
        <begin position="12"/>
        <end position="345"/>
    </location>
</feature>
<dbReference type="PANTHER" id="PTHR43707:SF1">
    <property type="entry name" value="HISTIDINE--TRNA LIGASE, MITOCHONDRIAL-RELATED"/>
    <property type="match status" value="1"/>
</dbReference>
<evidence type="ECO:0000313" key="8">
    <source>
        <dbReference type="EMBL" id="OGF77939.1"/>
    </source>
</evidence>
<gene>
    <name evidence="5" type="primary">hisS</name>
    <name evidence="8" type="ORF">A3F23_03810</name>
</gene>
<dbReference type="HAMAP" id="MF_00127">
    <property type="entry name" value="His_tRNA_synth"/>
    <property type="match status" value="1"/>
</dbReference>
<keyword evidence="2 5" id="KW-0547">Nucleotide-binding</keyword>
<dbReference type="AlphaFoldDB" id="A0A1F5WQK3"/>
<dbReference type="InterPro" id="IPR041715">
    <property type="entry name" value="HisRS-like_core"/>
</dbReference>
<feature type="binding site" evidence="6">
    <location>
        <begin position="86"/>
        <end position="88"/>
    </location>
    <ligand>
        <name>L-histidine</name>
        <dbReference type="ChEBI" id="CHEBI:57595"/>
    </ligand>
</feature>
<evidence type="ECO:0000256" key="2">
    <source>
        <dbReference type="ARBA" id="ARBA00022741"/>
    </source>
</evidence>
<keyword evidence="5 8" id="KW-0436">Ligase</keyword>
<comment type="subunit">
    <text evidence="5">Homodimer.</text>
</comment>
<reference evidence="8 9" key="1">
    <citation type="journal article" date="2016" name="Nat. Commun.">
        <title>Thousands of microbial genomes shed light on interconnected biogeochemical processes in an aquifer system.</title>
        <authorList>
            <person name="Anantharaman K."/>
            <person name="Brown C.T."/>
            <person name="Hug L.A."/>
            <person name="Sharon I."/>
            <person name="Castelle C.J."/>
            <person name="Probst A.J."/>
            <person name="Thomas B.C."/>
            <person name="Singh A."/>
            <person name="Wilkins M.J."/>
            <person name="Karaoz U."/>
            <person name="Brodie E.L."/>
            <person name="Williams K.H."/>
            <person name="Hubbard S.S."/>
            <person name="Banfield J.F."/>
        </authorList>
    </citation>
    <scope>NUCLEOTIDE SEQUENCE [LARGE SCALE GENOMIC DNA]</scope>
</reference>
<keyword evidence="5" id="KW-0067">ATP-binding</keyword>
<keyword evidence="5" id="KW-0648">Protein biosynthesis</keyword>